<dbReference type="AlphaFoldDB" id="A0A562PD04"/>
<dbReference type="SUPFAM" id="SSF53300">
    <property type="entry name" value="vWA-like"/>
    <property type="match status" value="1"/>
</dbReference>
<dbReference type="EMBL" id="VLKT01000003">
    <property type="protein sequence ID" value="TWI42311.1"/>
    <property type="molecule type" value="Genomic_DNA"/>
</dbReference>
<dbReference type="Gene3D" id="3.40.50.410">
    <property type="entry name" value="von Willebrand factor, type A domain"/>
    <property type="match status" value="1"/>
</dbReference>
<dbReference type="PANTHER" id="PTHR30634:SF16">
    <property type="entry name" value="OUTER-MEMBRANE LIPOPROTEIN LOLB"/>
    <property type="match status" value="1"/>
</dbReference>
<evidence type="ECO:0000313" key="3">
    <source>
        <dbReference type="EMBL" id="TWI42311.1"/>
    </source>
</evidence>
<dbReference type="Proteomes" id="UP000317122">
    <property type="component" value="Unassembled WGS sequence"/>
</dbReference>
<evidence type="ECO:0000259" key="2">
    <source>
        <dbReference type="SMART" id="SM00327"/>
    </source>
</evidence>
<dbReference type="Pfam" id="PF05762">
    <property type="entry name" value="VWA_CoxE"/>
    <property type="match status" value="1"/>
</dbReference>
<reference evidence="3 4" key="1">
    <citation type="journal article" date="2015" name="Stand. Genomic Sci.">
        <title>Genomic Encyclopedia of Bacterial and Archaeal Type Strains, Phase III: the genomes of soil and plant-associated and newly described type strains.</title>
        <authorList>
            <person name="Whitman W.B."/>
            <person name="Woyke T."/>
            <person name="Klenk H.P."/>
            <person name="Zhou Y."/>
            <person name="Lilburn T.G."/>
            <person name="Beck B.J."/>
            <person name="De Vos P."/>
            <person name="Vandamme P."/>
            <person name="Eisen J.A."/>
            <person name="Garrity G."/>
            <person name="Hugenholtz P."/>
            <person name="Kyrpides N.C."/>
        </authorList>
    </citation>
    <scope>NUCLEOTIDE SEQUENCE [LARGE SCALE GENOMIC DNA]</scope>
    <source>
        <strain evidence="3 4">CGMCC 1.2546</strain>
    </source>
</reference>
<dbReference type="InterPro" id="IPR002035">
    <property type="entry name" value="VWF_A"/>
</dbReference>
<dbReference type="CDD" id="cd01462">
    <property type="entry name" value="VWA_YIEM_type"/>
    <property type="match status" value="1"/>
</dbReference>
<dbReference type="InterPro" id="IPR036465">
    <property type="entry name" value="vWFA_dom_sf"/>
</dbReference>
<evidence type="ECO:0000256" key="1">
    <source>
        <dbReference type="SAM" id="MobiDB-lite"/>
    </source>
</evidence>
<dbReference type="InterPro" id="IPR050458">
    <property type="entry name" value="LolB"/>
</dbReference>
<accession>A0A562PD04</accession>
<dbReference type="SMART" id="SM00327">
    <property type="entry name" value="VWA"/>
    <property type="match status" value="1"/>
</dbReference>
<protein>
    <submittedName>
        <fullName evidence="3">VWA domain containing CoxE-like protein</fullName>
    </submittedName>
</protein>
<keyword evidence="4" id="KW-1185">Reference proteome</keyword>
<organism evidence="3 4">
    <name type="scientific">Mesorhizobium tianshanense</name>
    <dbReference type="NCBI Taxonomy" id="39844"/>
    <lineage>
        <taxon>Bacteria</taxon>
        <taxon>Pseudomonadati</taxon>
        <taxon>Pseudomonadota</taxon>
        <taxon>Alphaproteobacteria</taxon>
        <taxon>Hyphomicrobiales</taxon>
        <taxon>Phyllobacteriaceae</taxon>
        <taxon>Mesorhizobium</taxon>
    </lineage>
</organism>
<feature type="region of interest" description="Disordered" evidence="1">
    <location>
        <begin position="1"/>
        <end position="21"/>
    </location>
</feature>
<feature type="domain" description="VWFA" evidence="2">
    <location>
        <begin position="222"/>
        <end position="382"/>
    </location>
</feature>
<gene>
    <name evidence="3" type="ORF">IQ26_00685</name>
</gene>
<sequence>MDDEGEMNEPGPLTADGGRERRWRLAIGADDETSAELSSDDKRLSAALDALYGDGTNAAAADPRKRRGGLGRSAPRVAQWMGDIRSFFPAQVVQIVQKDAFERLDLKQMLMEPEFLRAIEADVNLVADLISLRSVMPAKTMDIARTIIADIVAKLMQRLEQKTAEAIRGALDRSRRTNRPRSRDIDWQRTISANLRHYQPEHKTIVPEKLVGFMRKQRRLVDLDEVVLCVDQSGSMASSVIYASIFAAVMASLPVVRTKLVCFDTAIVDLTEELSDPVEVLFGVQLGGGTDINQAVAYCADRIERPTKSHLVLITDLYEGGNGQELLRRLAALVRSGVNVVVLLALTDQGRPGYDPAMAGSVAALGIPVFACTPDLFPDMMAAALRREDIGAWAAGADIKLIRADAEAPSHSMPTPI</sequence>
<proteinExistence type="predicted"/>
<name>A0A562PD04_9HYPH</name>
<dbReference type="PANTHER" id="PTHR30634">
    <property type="entry name" value="OUTER MEMBRANE LOLAB LIPOPROTEIN INSERTION APPARATUS"/>
    <property type="match status" value="1"/>
</dbReference>
<dbReference type="OrthoDB" id="9789979at2"/>
<evidence type="ECO:0000313" key="4">
    <source>
        <dbReference type="Proteomes" id="UP000317122"/>
    </source>
</evidence>
<dbReference type="RefSeq" id="WP_145713507.1">
    <property type="nucleotide sequence ID" value="NZ_BSPF01000125.1"/>
</dbReference>
<dbReference type="InterPro" id="IPR008912">
    <property type="entry name" value="Uncharacterised_CoxE"/>
</dbReference>
<comment type="caution">
    <text evidence="3">The sequence shown here is derived from an EMBL/GenBank/DDBJ whole genome shotgun (WGS) entry which is preliminary data.</text>
</comment>